<dbReference type="Proteomes" id="UP000264840">
    <property type="component" value="Unplaced"/>
</dbReference>
<protein>
    <submittedName>
        <fullName evidence="1">Uncharacterized protein</fullName>
    </submittedName>
</protein>
<evidence type="ECO:0000313" key="2">
    <source>
        <dbReference type="Proteomes" id="UP000264840"/>
    </source>
</evidence>
<sequence>MEKIYQVKVFGVEGEMKVIDLCSTSAEFNRLTVKDLKEKIVQTLGYDGFDGKRNRAKCCNHLKFLHQAVTLYFSTFLHKQPDFFITIHRVLCKYRSKISFENVKYIIQHVWINM</sequence>
<proteinExistence type="predicted"/>
<name>A0A3Q2VRW2_HAPBU</name>
<organism evidence="1 2">
    <name type="scientific">Haplochromis burtoni</name>
    <name type="common">Burton's mouthbrooder</name>
    <name type="synonym">Chromis burtoni</name>
    <dbReference type="NCBI Taxonomy" id="8153"/>
    <lineage>
        <taxon>Eukaryota</taxon>
        <taxon>Metazoa</taxon>
        <taxon>Chordata</taxon>
        <taxon>Craniata</taxon>
        <taxon>Vertebrata</taxon>
        <taxon>Euteleostomi</taxon>
        <taxon>Actinopterygii</taxon>
        <taxon>Neopterygii</taxon>
        <taxon>Teleostei</taxon>
        <taxon>Neoteleostei</taxon>
        <taxon>Acanthomorphata</taxon>
        <taxon>Ovalentaria</taxon>
        <taxon>Cichlomorphae</taxon>
        <taxon>Cichliformes</taxon>
        <taxon>Cichlidae</taxon>
        <taxon>African cichlids</taxon>
        <taxon>Pseudocrenilabrinae</taxon>
        <taxon>Haplochromini</taxon>
        <taxon>Haplochromis</taxon>
    </lineage>
</organism>
<dbReference type="AlphaFoldDB" id="A0A3Q2VRW2"/>
<evidence type="ECO:0000313" key="1">
    <source>
        <dbReference type="Ensembl" id="ENSHBUP00000014565.1"/>
    </source>
</evidence>
<accession>A0A3Q2VRW2</accession>
<reference evidence="1" key="2">
    <citation type="submission" date="2025-09" db="UniProtKB">
        <authorList>
            <consortium name="Ensembl"/>
        </authorList>
    </citation>
    <scope>IDENTIFICATION</scope>
</reference>
<reference evidence="1" key="1">
    <citation type="submission" date="2025-08" db="UniProtKB">
        <authorList>
            <consortium name="Ensembl"/>
        </authorList>
    </citation>
    <scope>IDENTIFICATION</scope>
</reference>
<keyword evidence="2" id="KW-1185">Reference proteome</keyword>
<dbReference type="Ensembl" id="ENSHBUT00000022584.1">
    <property type="protein sequence ID" value="ENSHBUP00000014565.1"/>
    <property type="gene ID" value="ENSHBUG00000016429.1"/>
</dbReference>